<proteinExistence type="predicted"/>
<organism evidence="1">
    <name type="scientific">Brassica napus</name>
    <name type="common">Rape</name>
    <dbReference type="NCBI Taxonomy" id="3708"/>
    <lineage>
        <taxon>Eukaryota</taxon>
        <taxon>Viridiplantae</taxon>
        <taxon>Streptophyta</taxon>
        <taxon>Embryophyta</taxon>
        <taxon>Tracheophyta</taxon>
        <taxon>Spermatophyta</taxon>
        <taxon>Magnoliopsida</taxon>
        <taxon>eudicotyledons</taxon>
        <taxon>Gunneridae</taxon>
        <taxon>Pentapetalae</taxon>
        <taxon>rosids</taxon>
        <taxon>malvids</taxon>
        <taxon>Brassicales</taxon>
        <taxon>Brassicaceae</taxon>
        <taxon>Brassiceae</taxon>
        <taxon>Brassica</taxon>
    </lineage>
</organism>
<sequence>GSYRFGENFETMKTIVGSTLPLLQRMSRNKINYMTFYVKDKSSL</sequence>
<dbReference type="EMBL" id="HG994372">
    <property type="protein sequence ID" value="CAF2116446.1"/>
    <property type="molecule type" value="Genomic_DNA"/>
</dbReference>
<accession>A0A816UUH2</accession>
<name>A0A816UUH2_BRANA</name>
<evidence type="ECO:0000313" key="1">
    <source>
        <dbReference type="EMBL" id="CAF2116446.1"/>
    </source>
</evidence>
<dbReference type="Proteomes" id="UP001295469">
    <property type="component" value="Chromosome C08"/>
</dbReference>
<protein>
    <submittedName>
        <fullName evidence="1">(rape) hypothetical protein</fullName>
    </submittedName>
</protein>
<reference evidence="1" key="1">
    <citation type="submission" date="2021-01" db="EMBL/GenBank/DDBJ databases">
        <authorList>
            <consortium name="Genoscope - CEA"/>
            <person name="William W."/>
        </authorList>
    </citation>
    <scope>NUCLEOTIDE SEQUENCE</scope>
</reference>
<gene>
    <name evidence="1" type="ORF">DARMORV10_C08P51110.1</name>
</gene>
<feature type="non-terminal residue" evidence="1">
    <location>
        <position position="1"/>
    </location>
</feature>
<dbReference type="AlphaFoldDB" id="A0A816UUH2"/>